<organism evidence="2 3">
    <name type="scientific">Phytophthora cactorum</name>
    <dbReference type="NCBI Taxonomy" id="29920"/>
    <lineage>
        <taxon>Eukaryota</taxon>
        <taxon>Sar</taxon>
        <taxon>Stramenopiles</taxon>
        <taxon>Oomycota</taxon>
        <taxon>Peronosporomycetes</taxon>
        <taxon>Peronosporales</taxon>
        <taxon>Peronosporaceae</taxon>
        <taxon>Phytophthora</taxon>
    </lineage>
</organism>
<comment type="caution">
    <text evidence="2">The sequence shown here is derived from an EMBL/GenBank/DDBJ whole genome shotgun (WGS) entry which is preliminary data.</text>
</comment>
<name>A0A8T1TRT0_9STRA</name>
<proteinExistence type="predicted"/>
<evidence type="ECO:0000313" key="2">
    <source>
        <dbReference type="EMBL" id="KAG6944230.1"/>
    </source>
</evidence>
<evidence type="ECO:0000313" key="3">
    <source>
        <dbReference type="Proteomes" id="UP000688947"/>
    </source>
</evidence>
<feature type="compositionally biased region" description="Acidic residues" evidence="1">
    <location>
        <begin position="46"/>
        <end position="55"/>
    </location>
</feature>
<dbReference type="AlphaFoldDB" id="A0A8T1TRT0"/>
<dbReference type="Proteomes" id="UP000688947">
    <property type="component" value="Unassembled WGS sequence"/>
</dbReference>
<protein>
    <submittedName>
        <fullName evidence="2">Uncharacterized protein</fullName>
    </submittedName>
</protein>
<accession>A0A8T1TRT0</accession>
<sequence length="69" mass="7519">MAASDSAIPAVAASLEASVIPTSSASNWKRRSLSHRYSSSEKEAYEPDDEDVADDEEKRDMGDEEERAA</sequence>
<feature type="compositionally biased region" description="Basic and acidic residues" evidence="1">
    <location>
        <begin position="56"/>
        <end position="69"/>
    </location>
</feature>
<evidence type="ECO:0000256" key="1">
    <source>
        <dbReference type="SAM" id="MobiDB-lite"/>
    </source>
</evidence>
<feature type="region of interest" description="Disordered" evidence="1">
    <location>
        <begin position="14"/>
        <end position="69"/>
    </location>
</feature>
<reference evidence="2" key="1">
    <citation type="submission" date="2021-01" db="EMBL/GenBank/DDBJ databases">
        <title>Phytophthora aleatoria, a newly-described species from Pinus radiata is distinct from Phytophthora cactorum isolates based on comparative genomics.</title>
        <authorList>
            <person name="Mcdougal R."/>
            <person name="Panda P."/>
            <person name="Williams N."/>
            <person name="Studholme D.J."/>
        </authorList>
    </citation>
    <scope>NUCLEOTIDE SEQUENCE</scope>
    <source>
        <strain evidence="2">NZFS 3830</strain>
    </source>
</reference>
<gene>
    <name evidence="2" type="ORF">JG687_00017983</name>
</gene>
<dbReference type="EMBL" id="JAENGZ010002292">
    <property type="protein sequence ID" value="KAG6944230.1"/>
    <property type="molecule type" value="Genomic_DNA"/>
</dbReference>